<protein>
    <submittedName>
        <fullName evidence="1">Uncharacterized protein</fullName>
    </submittedName>
</protein>
<evidence type="ECO:0000313" key="2">
    <source>
        <dbReference type="Proteomes" id="UP001231649"/>
    </source>
</evidence>
<dbReference type="EMBL" id="CM056781">
    <property type="protein sequence ID" value="KAJ8735041.1"/>
    <property type="molecule type" value="Genomic_DNA"/>
</dbReference>
<organism evidence="1 2">
    <name type="scientific">Mythimna loreyi</name>
    <dbReference type="NCBI Taxonomy" id="667449"/>
    <lineage>
        <taxon>Eukaryota</taxon>
        <taxon>Metazoa</taxon>
        <taxon>Ecdysozoa</taxon>
        <taxon>Arthropoda</taxon>
        <taxon>Hexapoda</taxon>
        <taxon>Insecta</taxon>
        <taxon>Pterygota</taxon>
        <taxon>Neoptera</taxon>
        <taxon>Endopterygota</taxon>
        <taxon>Lepidoptera</taxon>
        <taxon>Glossata</taxon>
        <taxon>Ditrysia</taxon>
        <taxon>Noctuoidea</taxon>
        <taxon>Noctuidae</taxon>
        <taxon>Noctuinae</taxon>
        <taxon>Hadenini</taxon>
        <taxon>Mythimna</taxon>
    </lineage>
</organism>
<sequence length="376" mass="43020">MARQETNPFLTRNKLLLPEQPIHDDFLDIMEKVFSWSSLFGVFGCRKYISIIWCIIILSSLVIIEFLAIWKVIRALAGVARDMSGHRSITARFAGTIFYLISIFSLITASKLCYNWRRNISIFWAKTERSVGIKLPDDSNLKKRIHFVVGFMTFFSIFEHVVSIVASVGFDCPPSLLLKRYILVSHGFIFMGQDYSEWFAIPLLLQAEAVRVYTWRKIREAYVKQAMLVRKIDVALGGIIILSFSCNFYFICLQMFLGITQGFSTDIITGIYYVISLAWLCIRVASVVLAAAEVNTQSKIAVKYLYTYDTHCYNVERLQDQLTKDYIALSGMGFFYLNKTILLQMLGAIITYELVLIEFDEPGSNDVQLGNITTNI</sequence>
<keyword evidence="2" id="KW-1185">Reference proteome</keyword>
<comment type="caution">
    <text evidence="1">The sequence shown here is derived from an EMBL/GenBank/DDBJ whole genome shotgun (WGS) entry which is preliminary data.</text>
</comment>
<accession>A0ACC2R7E6</accession>
<dbReference type="Proteomes" id="UP001231649">
    <property type="component" value="Chromosome 5"/>
</dbReference>
<gene>
    <name evidence="1" type="ORF">PYW08_014291</name>
</gene>
<proteinExistence type="predicted"/>
<name>A0ACC2R7E6_9NEOP</name>
<evidence type="ECO:0000313" key="1">
    <source>
        <dbReference type="EMBL" id="KAJ8735041.1"/>
    </source>
</evidence>
<reference evidence="1" key="1">
    <citation type="submission" date="2023-03" db="EMBL/GenBank/DDBJ databases">
        <title>Chromosome-level genomes of two armyworms, Mythimna separata and Mythimna loreyi, provide insights into the biosynthesis and reception of sex pheromones.</title>
        <authorList>
            <person name="Zhao H."/>
        </authorList>
    </citation>
    <scope>NUCLEOTIDE SEQUENCE</scope>
    <source>
        <strain evidence="1">BeijingLab</strain>
    </source>
</reference>